<keyword evidence="2" id="KW-1133">Transmembrane helix</keyword>
<protein>
    <recommendedName>
        <fullName evidence="5">Anti-sigma factor</fullName>
    </recommendedName>
</protein>
<accession>A0A1H3NRE6</accession>
<name>A0A1H3NRE6_9BACT</name>
<gene>
    <name evidence="3" type="ORF">SAMN05444412_103373</name>
</gene>
<evidence type="ECO:0008006" key="5">
    <source>
        <dbReference type="Google" id="ProtNLM"/>
    </source>
</evidence>
<evidence type="ECO:0000256" key="1">
    <source>
        <dbReference type="SAM" id="MobiDB-lite"/>
    </source>
</evidence>
<feature type="compositionally biased region" description="Polar residues" evidence="1">
    <location>
        <begin position="121"/>
        <end position="132"/>
    </location>
</feature>
<proteinExistence type="predicted"/>
<feature type="region of interest" description="Disordered" evidence="1">
    <location>
        <begin position="74"/>
        <end position="93"/>
    </location>
</feature>
<dbReference type="EMBL" id="FNQC01000003">
    <property type="protein sequence ID" value="SDY91250.1"/>
    <property type="molecule type" value="Genomic_DNA"/>
</dbReference>
<feature type="region of interest" description="Disordered" evidence="1">
    <location>
        <begin position="106"/>
        <end position="147"/>
    </location>
</feature>
<organism evidence="3 4">
    <name type="scientific">Rhodonellum ikkaensis</name>
    <dbReference type="NCBI Taxonomy" id="336829"/>
    <lineage>
        <taxon>Bacteria</taxon>
        <taxon>Pseudomonadati</taxon>
        <taxon>Bacteroidota</taxon>
        <taxon>Cytophagia</taxon>
        <taxon>Cytophagales</taxon>
        <taxon>Cytophagaceae</taxon>
        <taxon>Rhodonellum</taxon>
    </lineage>
</organism>
<reference evidence="3 4" key="1">
    <citation type="submission" date="2016-10" db="EMBL/GenBank/DDBJ databases">
        <authorList>
            <person name="Varghese N."/>
            <person name="Submissions S."/>
        </authorList>
    </citation>
    <scope>NUCLEOTIDE SEQUENCE [LARGE SCALE GENOMIC DNA]</scope>
    <source>
        <strain evidence="3 4">DSM 17997</strain>
    </source>
</reference>
<feature type="transmembrane region" description="Helical" evidence="2">
    <location>
        <begin position="46"/>
        <end position="67"/>
    </location>
</feature>
<dbReference type="RefSeq" id="WP_019597334.1">
    <property type="nucleotide sequence ID" value="NZ_FNQC01000003.1"/>
</dbReference>
<evidence type="ECO:0000313" key="4">
    <source>
        <dbReference type="Proteomes" id="UP000199663"/>
    </source>
</evidence>
<evidence type="ECO:0000256" key="2">
    <source>
        <dbReference type="SAM" id="Phobius"/>
    </source>
</evidence>
<comment type="caution">
    <text evidence="3">The sequence shown here is derived from an EMBL/GenBank/DDBJ whole genome shotgun (WGS) entry which is preliminary data.</text>
</comment>
<sequence>MANEKNKLDTQFREKLINHQEKPSALAWERLENQLSKSEQKNGFPFWKIAASLLLLMGMGYFIWLAVDSTNPSTPELAAGEQENVQDSETLPMDDPSLLIQEKLPSTEETSFDVKEESKQIQKQNSPPQKKSITPRKEENQASLIAGVRKPEESLEMKGTEIPEIEIPIMDIAGEPERETLAMNEAPLGNEDAYRVKIISNGFLAEAEKPGLIEEIETKIEKIGGLLNKVDQGFADLQDAKNNLFASIATKKEKNN</sequence>
<evidence type="ECO:0000313" key="3">
    <source>
        <dbReference type="EMBL" id="SDY91250.1"/>
    </source>
</evidence>
<keyword evidence="2" id="KW-0472">Membrane</keyword>
<dbReference type="Proteomes" id="UP000199663">
    <property type="component" value="Unassembled WGS sequence"/>
</dbReference>
<keyword evidence="2" id="KW-0812">Transmembrane</keyword>
<keyword evidence="4" id="KW-1185">Reference proteome</keyword>